<reference evidence="2" key="1">
    <citation type="journal article" date="2018" name="Genome Biol. Evol.">
        <title>Genomics and development of Lentinus tigrinus, a white-rot wood-decaying mushroom with dimorphic fruiting bodies.</title>
        <authorList>
            <person name="Wu B."/>
            <person name="Xu Z."/>
            <person name="Knudson A."/>
            <person name="Carlson A."/>
            <person name="Chen N."/>
            <person name="Kovaka S."/>
            <person name="LaButti K."/>
            <person name="Lipzen A."/>
            <person name="Pennachio C."/>
            <person name="Riley R."/>
            <person name="Schakwitz W."/>
            <person name="Umezawa K."/>
            <person name="Ohm R.A."/>
            <person name="Grigoriev I.V."/>
            <person name="Nagy L.G."/>
            <person name="Gibbons J."/>
            <person name="Hibbett D."/>
        </authorList>
    </citation>
    <scope>NUCLEOTIDE SEQUENCE [LARGE SCALE GENOMIC DNA]</scope>
    <source>
        <strain evidence="2">ALCF2SS1-6</strain>
    </source>
</reference>
<dbReference type="InterPro" id="IPR032675">
    <property type="entry name" value="LRR_dom_sf"/>
</dbReference>
<evidence type="ECO:0000313" key="2">
    <source>
        <dbReference type="EMBL" id="RPD54810.1"/>
    </source>
</evidence>
<gene>
    <name evidence="2" type="ORF">L227DRAFT_511103</name>
</gene>
<feature type="non-terminal residue" evidence="2">
    <location>
        <position position="1"/>
    </location>
</feature>
<protein>
    <recommendedName>
        <fullName evidence="4">F-box domain-containing protein</fullName>
    </recommendedName>
</protein>
<feature type="region of interest" description="Disordered" evidence="1">
    <location>
        <begin position="436"/>
        <end position="459"/>
    </location>
</feature>
<organism evidence="2 3">
    <name type="scientific">Lentinus tigrinus ALCF2SS1-6</name>
    <dbReference type="NCBI Taxonomy" id="1328759"/>
    <lineage>
        <taxon>Eukaryota</taxon>
        <taxon>Fungi</taxon>
        <taxon>Dikarya</taxon>
        <taxon>Basidiomycota</taxon>
        <taxon>Agaricomycotina</taxon>
        <taxon>Agaricomycetes</taxon>
        <taxon>Polyporales</taxon>
        <taxon>Polyporaceae</taxon>
        <taxon>Lentinus</taxon>
    </lineage>
</organism>
<dbReference type="OrthoDB" id="2799179at2759"/>
<dbReference type="Proteomes" id="UP000313359">
    <property type="component" value="Unassembled WGS sequence"/>
</dbReference>
<keyword evidence="3" id="KW-1185">Reference proteome</keyword>
<sequence length="518" mass="58382">LNEDVLNAILEILPRAGLDELSRTCRQLRAACMPILFRQCFQLMQIRPEDPEWFLPYSIWSHIQSLVIQDGCFDKIDATESEYTDNCLLCGVLAQSLFEQWLPRMPRLRSITLYQNPFNDEDSHGISWPTLSGMLSIPTLRTLKIDRLHVCPALRPSDELYIVSVAPLASFEYLLGKPALSVIIEWPVLVKPDYAAEMKALSTALGAVHESLEVLSLPTPSVPIHIFSMHTWPRLRRLVLRGEPSDSLMSSLLSGISHLPFLKSLVLKFSATVQVRPGVLCRSEDAIAFPCPALEELVLTYPDPADQVFDHLPSTLIALSLCCWRHLYHEFLSPYRFWIPSDGPLFALLLSSTDMCRVLCRSQTPMLVRLTLEYRADDGDEALLHHIVQAYPRLTYLKFIRYRPRGVDTVPVVSAVDQLSLYLRIDEILGTHSSGIKPACSPQRAQAAPGPPGYASSDPRRGAWWRRVLLYFSLIAVPRGCRPNGQCFCARFECIRQVCVDIHTDGISDSKLGTFSSH</sequence>
<dbReference type="Gene3D" id="3.80.10.10">
    <property type="entry name" value="Ribonuclease Inhibitor"/>
    <property type="match status" value="1"/>
</dbReference>
<dbReference type="EMBL" id="ML122301">
    <property type="protein sequence ID" value="RPD54810.1"/>
    <property type="molecule type" value="Genomic_DNA"/>
</dbReference>
<evidence type="ECO:0000313" key="3">
    <source>
        <dbReference type="Proteomes" id="UP000313359"/>
    </source>
</evidence>
<dbReference type="SUPFAM" id="SSF52047">
    <property type="entry name" value="RNI-like"/>
    <property type="match status" value="1"/>
</dbReference>
<dbReference type="AlphaFoldDB" id="A0A5C2RVP8"/>
<evidence type="ECO:0008006" key="4">
    <source>
        <dbReference type="Google" id="ProtNLM"/>
    </source>
</evidence>
<evidence type="ECO:0000256" key="1">
    <source>
        <dbReference type="SAM" id="MobiDB-lite"/>
    </source>
</evidence>
<proteinExistence type="predicted"/>
<name>A0A5C2RVP8_9APHY</name>
<accession>A0A5C2RVP8</accession>